<dbReference type="EMBL" id="JACIEN010000001">
    <property type="protein sequence ID" value="MBB4016038.1"/>
    <property type="molecule type" value="Genomic_DNA"/>
</dbReference>
<protein>
    <recommendedName>
        <fullName evidence="1">DUF4326 domain-containing protein</fullName>
    </recommendedName>
</protein>
<reference evidence="2 3" key="1">
    <citation type="submission" date="2020-08" db="EMBL/GenBank/DDBJ databases">
        <title>Genomic Encyclopedia of Type Strains, Phase IV (KMG-IV): sequencing the most valuable type-strain genomes for metagenomic binning, comparative biology and taxonomic classification.</title>
        <authorList>
            <person name="Goeker M."/>
        </authorList>
    </citation>
    <scope>NUCLEOTIDE SEQUENCE [LARGE SCALE GENOMIC DNA]</scope>
    <source>
        <strain evidence="2 3">DSM 103737</strain>
    </source>
</reference>
<feature type="domain" description="DUF4326" evidence="1">
    <location>
        <begin position="11"/>
        <end position="138"/>
    </location>
</feature>
<organism evidence="2 3">
    <name type="scientific">Chelatococcus caeni</name>
    <dbReference type="NCBI Taxonomy" id="1348468"/>
    <lineage>
        <taxon>Bacteria</taxon>
        <taxon>Pseudomonadati</taxon>
        <taxon>Pseudomonadota</taxon>
        <taxon>Alphaproteobacteria</taxon>
        <taxon>Hyphomicrobiales</taxon>
        <taxon>Chelatococcaceae</taxon>
        <taxon>Chelatococcus</taxon>
    </lineage>
</organism>
<evidence type="ECO:0000313" key="2">
    <source>
        <dbReference type="EMBL" id="MBB4016038.1"/>
    </source>
</evidence>
<dbReference type="RefSeq" id="WP_183315896.1">
    <property type="nucleotide sequence ID" value="NZ_JACIEN010000001.1"/>
</dbReference>
<dbReference type="AlphaFoldDB" id="A0A840BX50"/>
<evidence type="ECO:0000313" key="3">
    <source>
        <dbReference type="Proteomes" id="UP000577362"/>
    </source>
</evidence>
<name>A0A840BX50_9HYPH</name>
<gene>
    <name evidence="2" type="ORF">GGR16_001044</name>
</gene>
<dbReference type="Proteomes" id="UP000577362">
    <property type="component" value="Unassembled WGS sequence"/>
</dbReference>
<sequence>MPLPRRHQRSRAKGARLPEGVVYVGRPSKWGSPFDIRSPAVTAMLNHAIERTKEQYRSAPRQWRRRMPRTAKNRQWAAKELYRSWLLGTLHELPEPIRAALPAQLPVPPSIEEMAAELGGREIACWCAVDAPCHGDVLRLGAKAGRLAITINSPPPDIYGVTPSDLKERLPPMFLGR</sequence>
<dbReference type="InterPro" id="IPR025475">
    <property type="entry name" value="DUF4326"/>
</dbReference>
<evidence type="ECO:0000259" key="1">
    <source>
        <dbReference type="Pfam" id="PF14216"/>
    </source>
</evidence>
<keyword evidence="3" id="KW-1185">Reference proteome</keyword>
<dbReference type="Pfam" id="PF14216">
    <property type="entry name" value="DUF4326"/>
    <property type="match status" value="1"/>
</dbReference>
<proteinExistence type="predicted"/>
<accession>A0A840BX50</accession>
<comment type="caution">
    <text evidence="2">The sequence shown here is derived from an EMBL/GenBank/DDBJ whole genome shotgun (WGS) entry which is preliminary data.</text>
</comment>